<accession>A0A5C6X2E5</accession>
<evidence type="ECO:0000256" key="1">
    <source>
        <dbReference type="SAM" id="MobiDB-lite"/>
    </source>
</evidence>
<keyword evidence="2" id="KW-1133">Transmembrane helix</keyword>
<feature type="compositionally biased region" description="Basic residues" evidence="1">
    <location>
        <begin position="1"/>
        <end position="10"/>
    </location>
</feature>
<dbReference type="RefSeq" id="WP_146976337.1">
    <property type="nucleotide sequence ID" value="NZ_VOSL01000128.1"/>
</dbReference>
<feature type="transmembrane region" description="Helical" evidence="2">
    <location>
        <begin position="92"/>
        <end position="112"/>
    </location>
</feature>
<evidence type="ECO:0000256" key="2">
    <source>
        <dbReference type="SAM" id="Phobius"/>
    </source>
</evidence>
<feature type="transmembrane region" description="Helical" evidence="2">
    <location>
        <begin position="124"/>
        <end position="143"/>
    </location>
</feature>
<protein>
    <submittedName>
        <fullName evidence="3">Uncharacterized protein</fullName>
    </submittedName>
</protein>
<dbReference type="OrthoDB" id="5513736at2"/>
<dbReference type="AlphaFoldDB" id="A0A5C6X2E5"/>
<evidence type="ECO:0000313" key="3">
    <source>
        <dbReference type="EMBL" id="TXD32477.1"/>
    </source>
</evidence>
<comment type="caution">
    <text evidence="3">The sequence shown here is derived from an EMBL/GenBank/DDBJ whole genome shotgun (WGS) entry which is preliminary data.</text>
</comment>
<reference evidence="3 4" key="1">
    <citation type="submission" date="2019-08" db="EMBL/GenBank/DDBJ databases">
        <title>Bradymonadales sp. TMQ2.</title>
        <authorList>
            <person name="Liang Q."/>
        </authorList>
    </citation>
    <scope>NUCLEOTIDE SEQUENCE [LARGE SCALE GENOMIC DNA]</scope>
    <source>
        <strain evidence="3 4">TMQ2</strain>
    </source>
</reference>
<feature type="transmembrane region" description="Helical" evidence="2">
    <location>
        <begin position="155"/>
        <end position="174"/>
    </location>
</feature>
<keyword evidence="2" id="KW-0812">Transmembrane</keyword>
<feature type="region of interest" description="Disordered" evidence="1">
    <location>
        <begin position="1"/>
        <end position="47"/>
    </location>
</feature>
<dbReference type="Proteomes" id="UP000321046">
    <property type="component" value="Unassembled WGS sequence"/>
</dbReference>
<name>A0A5C6X2E5_9DELT</name>
<proteinExistence type="predicted"/>
<feature type="transmembrane region" description="Helical" evidence="2">
    <location>
        <begin position="186"/>
        <end position="204"/>
    </location>
</feature>
<gene>
    <name evidence="3" type="ORF">FRC96_17440</name>
</gene>
<sequence>MSRDRRRRRRPTEEERTASDADAAAEKGEAGAEPDAEQSAEGSAQIYENEMEQAWAEAPPSMQGIDRGLMRARRGQDVQVEPAEPAAALHPWLMVFGALMGGPVVAGVLALFSDGRAPKARDLVAILALSAAGWLGMQGLFAFGPERFGPRTVVLASQGLLLTLGVLLLLLYLGPMQGRRGSDTQTLRQSLVVVIGLTALYWLGRDAAWLEWLGR</sequence>
<dbReference type="EMBL" id="VOSL01000128">
    <property type="protein sequence ID" value="TXD32477.1"/>
    <property type="molecule type" value="Genomic_DNA"/>
</dbReference>
<feature type="compositionally biased region" description="Basic and acidic residues" evidence="1">
    <location>
        <begin position="11"/>
        <end position="30"/>
    </location>
</feature>
<evidence type="ECO:0000313" key="4">
    <source>
        <dbReference type="Proteomes" id="UP000321046"/>
    </source>
</evidence>
<organism evidence="3 4">
    <name type="scientific">Lujinxingia vulgaris</name>
    <dbReference type="NCBI Taxonomy" id="2600176"/>
    <lineage>
        <taxon>Bacteria</taxon>
        <taxon>Deltaproteobacteria</taxon>
        <taxon>Bradymonadales</taxon>
        <taxon>Lujinxingiaceae</taxon>
        <taxon>Lujinxingia</taxon>
    </lineage>
</organism>
<keyword evidence="2" id="KW-0472">Membrane</keyword>